<dbReference type="Pfam" id="PF14764">
    <property type="entry name" value="SPG48"/>
    <property type="match status" value="1"/>
</dbReference>
<dbReference type="InterPro" id="IPR055450">
    <property type="entry name" value="AP5Z1_ARM"/>
</dbReference>
<dbReference type="Proteomes" id="UP001396334">
    <property type="component" value="Unassembled WGS sequence"/>
</dbReference>
<sequence length="110" mass="12213">MSDGEGGGEGDWNFYLQTVSNSARDSAVANDPASDPSLLHALKKLCDFCRQQQKPSEDLVARVYPHLSKLFHRSVASLSQSTTSNGLLLLVRVFVFFFFCLRVIENFVVA</sequence>
<keyword evidence="4" id="KW-1185">Reference proteome</keyword>
<comment type="caution">
    <text evidence="3">The sequence shown here is derived from an EMBL/GenBank/DDBJ whole genome shotgun (WGS) entry which is preliminary data.</text>
</comment>
<name>A0ABR2QZB5_9ROSI</name>
<gene>
    <name evidence="3" type="ORF">V6N11_035002</name>
</gene>
<feature type="domain" description="AP-5 complex subunit zeta-1 ARM repeats" evidence="2">
    <location>
        <begin position="34"/>
        <end position="96"/>
    </location>
</feature>
<evidence type="ECO:0000313" key="4">
    <source>
        <dbReference type="Proteomes" id="UP001396334"/>
    </source>
</evidence>
<dbReference type="PANTHER" id="PTHR47885">
    <property type="entry name" value="AP-5 COMPLEX SUBUNIT ZETA-1"/>
    <property type="match status" value="1"/>
</dbReference>
<proteinExistence type="predicted"/>
<evidence type="ECO:0000313" key="3">
    <source>
        <dbReference type="EMBL" id="KAK9005948.1"/>
    </source>
</evidence>
<keyword evidence="1" id="KW-0472">Membrane</keyword>
<dbReference type="PANTHER" id="PTHR47885:SF1">
    <property type="entry name" value="AP-5 COMPLEX SUBUNIT ZETA-1"/>
    <property type="match status" value="1"/>
</dbReference>
<feature type="transmembrane region" description="Helical" evidence="1">
    <location>
        <begin position="87"/>
        <end position="104"/>
    </location>
</feature>
<organism evidence="3 4">
    <name type="scientific">Hibiscus sabdariffa</name>
    <name type="common">roselle</name>
    <dbReference type="NCBI Taxonomy" id="183260"/>
    <lineage>
        <taxon>Eukaryota</taxon>
        <taxon>Viridiplantae</taxon>
        <taxon>Streptophyta</taxon>
        <taxon>Embryophyta</taxon>
        <taxon>Tracheophyta</taxon>
        <taxon>Spermatophyta</taxon>
        <taxon>Magnoliopsida</taxon>
        <taxon>eudicotyledons</taxon>
        <taxon>Gunneridae</taxon>
        <taxon>Pentapetalae</taxon>
        <taxon>rosids</taxon>
        <taxon>malvids</taxon>
        <taxon>Malvales</taxon>
        <taxon>Malvaceae</taxon>
        <taxon>Malvoideae</taxon>
        <taxon>Hibiscus</taxon>
    </lineage>
</organism>
<protein>
    <recommendedName>
        <fullName evidence="2">AP-5 complex subunit zeta-1 ARM repeats domain-containing protein</fullName>
    </recommendedName>
</protein>
<keyword evidence="1" id="KW-0812">Transmembrane</keyword>
<evidence type="ECO:0000259" key="2">
    <source>
        <dbReference type="Pfam" id="PF14764"/>
    </source>
</evidence>
<dbReference type="EMBL" id="JBBPBN010000029">
    <property type="protein sequence ID" value="KAK9005948.1"/>
    <property type="molecule type" value="Genomic_DNA"/>
</dbReference>
<accession>A0ABR2QZB5</accession>
<reference evidence="3 4" key="1">
    <citation type="journal article" date="2024" name="G3 (Bethesda)">
        <title>Genome assembly of Hibiscus sabdariffa L. provides insights into metabolisms of medicinal natural products.</title>
        <authorList>
            <person name="Kim T."/>
        </authorList>
    </citation>
    <scope>NUCLEOTIDE SEQUENCE [LARGE SCALE GENOMIC DNA]</scope>
    <source>
        <strain evidence="3">TK-2024</strain>
        <tissue evidence="3">Old leaves</tissue>
    </source>
</reference>
<evidence type="ECO:0000256" key="1">
    <source>
        <dbReference type="SAM" id="Phobius"/>
    </source>
</evidence>
<keyword evidence="1" id="KW-1133">Transmembrane helix</keyword>